<sequence length="41" mass="4234">AGGTGALRRSVHKQQESCLEGARCAGSHGATRYGNFKSGRA</sequence>
<evidence type="ECO:0000313" key="2">
    <source>
        <dbReference type="Proteomes" id="UP000265520"/>
    </source>
</evidence>
<name>A0A392UAS2_9FABA</name>
<proteinExistence type="predicted"/>
<dbReference type="EMBL" id="LXQA010777046">
    <property type="protein sequence ID" value="MCI70492.1"/>
    <property type="molecule type" value="Genomic_DNA"/>
</dbReference>
<feature type="non-terminal residue" evidence="1">
    <location>
        <position position="1"/>
    </location>
</feature>
<comment type="caution">
    <text evidence="1">The sequence shown here is derived from an EMBL/GenBank/DDBJ whole genome shotgun (WGS) entry which is preliminary data.</text>
</comment>
<keyword evidence="2" id="KW-1185">Reference proteome</keyword>
<dbReference type="AlphaFoldDB" id="A0A392UAS2"/>
<evidence type="ECO:0000313" key="1">
    <source>
        <dbReference type="EMBL" id="MCI70492.1"/>
    </source>
</evidence>
<accession>A0A392UAS2</accession>
<organism evidence="1 2">
    <name type="scientific">Trifolium medium</name>
    <dbReference type="NCBI Taxonomy" id="97028"/>
    <lineage>
        <taxon>Eukaryota</taxon>
        <taxon>Viridiplantae</taxon>
        <taxon>Streptophyta</taxon>
        <taxon>Embryophyta</taxon>
        <taxon>Tracheophyta</taxon>
        <taxon>Spermatophyta</taxon>
        <taxon>Magnoliopsida</taxon>
        <taxon>eudicotyledons</taxon>
        <taxon>Gunneridae</taxon>
        <taxon>Pentapetalae</taxon>
        <taxon>rosids</taxon>
        <taxon>fabids</taxon>
        <taxon>Fabales</taxon>
        <taxon>Fabaceae</taxon>
        <taxon>Papilionoideae</taxon>
        <taxon>50 kb inversion clade</taxon>
        <taxon>NPAAA clade</taxon>
        <taxon>Hologalegina</taxon>
        <taxon>IRL clade</taxon>
        <taxon>Trifolieae</taxon>
        <taxon>Trifolium</taxon>
    </lineage>
</organism>
<dbReference type="Proteomes" id="UP000265520">
    <property type="component" value="Unassembled WGS sequence"/>
</dbReference>
<reference evidence="1 2" key="1">
    <citation type="journal article" date="2018" name="Front. Plant Sci.">
        <title>Red Clover (Trifolium pratense) and Zigzag Clover (T. medium) - A Picture of Genomic Similarities and Differences.</title>
        <authorList>
            <person name="Dluhosova J."/>
            <person name="Istvanek J."/>
            <person name="Nedelnik J."/>
            <person name="Repkova J."/>
        </authorList>
    </citation>
    <scope>NUCLEOTIDE SEQUENCE [LARGE SCALE GENOMIC DNA]</scope>
    <source>
        <strain evidence="2">cv. 10/8</strain>
        <tissue evidence="1">Leaf</tissue>
    </source>
</reference>
<protein>
    <submittedName>
        <fullName evidence="1">Uncharacterized protein</fullName>
    </submittedName>
</protein>